<dbReference type="InterPro" id="IPR023214">
    <property type="entry name" value="HAD_sf"/>
</dbReference>
<dbReference type="PANTHER" id="PTHR19288:SF95">
    <property type="entry name" value="D-GLYCEROL 3-PHOSPHATE PHOSPHATASE"/>
    <property type="match status" value="1"/>
</dbReference>
<dbReference type="NCBIfam" id="TIGR01549">
    <property type="entry name" value="HAD-SF-IA-v1"/>
    <property type="match status" value="1"/>
</dbReference>
<feature type="region of interest" description="Disordered" evidence="1">
    <location>
        <begin position="663"/>
        <end position="687"/>
    </location>
</feature>
<dbReference type="NCBIfam" id="TIGR01460">
    <property type="entry name" value="HAD-SF-IIA"/>
    <property type="match status" value="1"/>
</dbReference>
<dbReference type="InterPro" id="IPR006439">
    <property type="entry name" value="HAD-SF_hydro_IA"/>
</dbReference>
<sequence>NNDGDDRRGRGGFGRDDRGGSRDGGRGGRGFNRDDRGGDRGGRGFDRDDQGARRFDERRESQASRAARSNNEPEIPGDIKAEDLDRQVQAQLRTLSGVNAETVARHLVAAGRLIDDEPELAYQHAQAAAARAGRVDVVREAAALTAYAVGKYDEALKEVRAVRRLSGSDALRAVEADCERAAGKPEKALEIINETDFESLDTAEQAELIIVASAARADLGENEAALVIVDDALSQLPEDYDDEVRGRLMSVKVDRLRELGREAEADELEAAIPEIPEDIDIYDLEEIVESDIDDVRSAVRGCKVPLAEAYDAALYDLDGVCYRGNEPIPNAAEFINASREENGLQDIYVTNNASRTPAQVAEKLQGLGIEALAENVMTAAMDIAGIMAGDLEAGAKILVIGGDGLREAISDAGFTIVESADDNPDAVVQGWSADIDWARLSEASYAINNGARFYASNTDASLPQERGFALGNGSLVKAVEHCTGRNAFAGGKPFPGIYRKAAELAGDVKQVLTVGDRLDTDIQGARAARYLAMHVLTGVSTARDIVLSDYNQRPAYLAIDMRQLAEPHPHPRHHTDGHWTCGSSESVHVDRWGNIFIDEDPLTEGSAITLDNYRAVVAAAWETIDNGHKVRCPNFTVVTNEEGNVLVPVPERETEAEEEAVAEELTSEEQVETEENEEVAQTEEPGTVDAELVVEVEESAIDSAEVEDAEETDAVLFELDQPEADPELENLDD</sequence>
<dbReference type="STRING" id="156892.BM477_04160"/>
<dbReference type="InterPro" id="IPR036412">
    <property type="entry name" value="HAD-like_sf"/>
</dbReference>
<evidence type="ECO:0000256" key="1">
    <source>
        <dbReference type="SAM" id="MobiDB-lite"/>
    </source>
</evidence>
<feature type="non-terminal residue" evidence="2">
    <location>
        <position position="1"/>
    </location>
</feature>
<reference evidence="3" key="1">
    <citation type="submission" date="2016-11" db="EMBL/GenBank/DDBJ databases">
        <title>Actinomyces gypaetusis sp. nov. isolated from Gypaetus barbatus in Qinghai Tibet Plateau China.</title>
        <authorList>
            <person name="Meng X."/>
        </authorList>
    </citation>
    <scope>NUCLEOTIDE SEQUENCE [LARGE SCALE GENOMIC DNA]</scope>
    <source>
        <strain evidence="3">DSM 15383</strain>
    </source>
</reference>
<evidence type="ECO:0000313" key="2">
    <source>
        <dbReference type="EMBL" id="OKL50084.1"/>
    </source>
</evidence>
<accession>A0A1Q5PR87</accession>
<comment type="caution">
    <text evidence="2">The sequence shown here is derived from an EMBL/GenBank/DDBJ whole genome shotgun (WGS) entry which is preliminary data.</text>
</comment>
<dbReference type="InterPro" id="IPR011990">
    <property type="entry name" value="TPR-like_helical_dom_sf"/>
</dbReference>
<dbReference type="InterPro" id="IPR006357">
    <property type="entry name" value="HAD-SF_hydro_IIA"/>
</dbReference>
<dbReference type="Proteomes" id="UP000186465">
    <property type="component" value="Unassembled WGS sequence"/>
</dbReference>
<dbReference type="GO" id="GO:0016791">
    <property type="term" value="F:phosphatase activity"/>
    <property type="evidence" value="ECO:0007669"/>
    <property type="project" value="TreeGrafter"/>
</dbReference>
<name>A0A1Q5PR87_9ACTO</name>
<feature type="compositionally biased region" description="Acidic residues" evidence="1">
    <location>
        <begin position="663"/>
        <end position="681"/>
    </location>
</feature>
<dbReference type="GO" id="GO:0005737">
    <property type="term" value="C:cytoplasm"/>
    <property type="evidence" value="ECO:0007669"/>
    <property type="project" value="TreeGrafter"/>
</dbReference>
<proteinExistence type="predicted"/>
<gene>
    <name evidence="2" type="ORF">BM477_04160</name>
</gene>
<protein>
    <recommendedName>
        <fullName evidence="4">Hydrolase</fullName>
    </recommendedName>
</protein>
<dbReference type="SUPFAM" id="SSF56784">
    <property type="entry name" value="HAD-like"/>
    <property type="match status" value="1"/>
</dbReference>
<evidence type="ECO:0008006" key="4">
    <source>
        <dbReference type="Google" id="ProtNLM"/>
    </source>
</evidence>
<evidence type="ECO:0000313" key="3">
    <source>
        <dbReference type="Proteomes" id="UP000186465"/>
    </source>
</evidence>
<dbReference type="EMBL" id="MPDM01000003">
    <property type="protein sequence ID" value="OKL50084.1"/>
    <property type="molecule type" value="Genomic_DNA"/>
</dbReference>
<dbReference type="AlphaFoldDB" id="A0A1Q5PR87"/>
<feature type="compositionally biased region" description="Basic and acidic residues" evidence="1">
    <location>
        <begin position="1"/>
        <end position="62"/>
    </location>
</feature>
<dbReference type="Pfam" id="PF13242">
    <property type="entry name" value="Hydrolase_like"/>
    <property type="match status" value="1"/>
</dbReference>
<dbReference type="PANTHER" id="PTHR19288">
    <property type="entry name" value="4-NITROPHENYLPHOSPHATASE-RELATED"/>
    <property type="match status" value="1"/>
</dbReference>
<feature type="region of interest" description="Disordered" evidence="1">
    <location>
        <begin position="1"/>
        <end position="79"/>
    </location>
</feature>
<feature type="compositionally biased region" description="Low complexity" evidence="1">
    <location>
        <begin position="63"/>
        <end position="72"/>
    </location>
</feature>
<dbReference type="RefSeq" id="WP_075361411.1">
    <property type="nucleotide sequence ID" value="NZ_MPDM01000003.1"/>
</dbReference>
<dbReference type="Gene3D" id="3.40.50.1000">
    <property type="entry name" value="HAD superfamily/HAD-like"/>
    <property type="match status" value="2"/>
</dbReference>
<dbReference type="Pfam" id="PF13344">
    <property type="entry name" value="Hydrolase_6"/>
    <property type="match status" value="1"/>
</dbReference>
<keyword evidence="3" id="KW-1185">Reference proteome</keyword>
<organism evidence="2 3">
    <name type="scientific">Boudabousia marimammalium</name>
    <dbReference type="NCBI Taxonomy" id="156892"/>
    <lineage>
        <taxon>Bacteria</taxon>
        <taxon>Bacillati</taxon>
        <taxon>Actinomycetota</taxon>
        <taxon>Actinomycetes</taxon>
        <taxon>Actinomycetales</taxon>
        <taxon>Actinomycetaceae</taxon>
        <taxon>Boudabousia</taxon>
    </lineage>
</organism>
<dbReference type="Gene3D" id="1.25.40.10">
    <property type="entry name" value="Tetratricopeptide repeat domain"/>
    <property type="match status" value="1"/>
</dbReference>